<reference evidence="1 2" key="1">
    <citation type="journal article" date="2007" name="Nat. Biotechnol.">
        <title>Genome sequence and identification of candidate vaccine antigens from the animal pathogen Dichelobacter nodosus.</title>
        <authorList>
            <person name="Myers G.S."/>
            <person name="Parker D."/>
            <person name="Al-Hasani K."/>
            <person name="Kennan R.M."/>
            <person name="Seemann T."/>
            <person name="Ren Q."/>
            <person name="Badger J.H."/>
            <person name="Selengut J.D."/>
            <person name="Deboy R.T."/>
            <person name="Tettelin H."/>
            <person name="Boyce J.D."/>
            <person name="McCarl V.P."/>
            <person name="Han X."/>
            <person name="Nelson W.C."/>
            <person name="Madupu R."/>
            <person name="Mohamoud Y."/>
            <person name="Holley T."/>
            <person name="Fedorova N."/>
            <person name="Khouri H."/>
            <person name="Bottomley S.P."/>
            <person name="Whittington R.J."/>
            <person name="Adler B."/>
            <person name="Songer J.G."/>
            <person name="Rood J.I."/>
            <person name="Paulsen I.T."/>
        </authorList>
    </citation>
    <scope>NUCLEOTIDE SEQUENCE [LARGE SCALE GENOMIC DNA]</scope>
    <source>
        <strain evidence="1 2">VCS1703A</strain>
    </source>
</reference>
<keyword evidence="2" id="KW-1185">Reference proteome</keyword>
<accession>A5EWD8</accession>
<evidence type="ECO:0000313" key="2">
    <source>
        <dbReference type="Proteomes" id="UP000000248"/>
    </source>
</evidence>
<dbReference type="AlphaFoldDB" id="A5EWD8"/>
<dbReference type="KEGG" id="dno:DNO_0232"/>
<dbReference type="EMBL" id="CP000513">
    <property type="protein sequence ID" value="ABQ14188.1"/>
    <property type="molecule type" value="Genomic_DNA"/>
</dbReference>
<proteinExistence type="predicted"/>
<dbReference type="Proteomes" id="UP000000248">
    <property type="component" value="Chromosome"/>
</dbReference>
<gene>
    <name evidence="1" type="ordered locus">DNO_0232</name>
</gene>
<protein>
    <submittedName>
        <fullName evidence="1">Uncharacterized protein</fullName>
    </submittedName>
</protein>
<name>A5EWD8_DICNV</name>
<evidence type="ECO:0000313" key="1">
    <source>
        <dbReference type="EMBL" id="ABQ14188.1"/>
    </source>
</evidence>
<dbReference type="HOGENOM" id="CLU_2648683_0_0_6"/>
<organism evidence="1 2">
    <name type="scientific">Dichelobacter nodosus (strain VCS1703A)</name>
    <dbReference type="NCBI Taxonomy" id="246195"/>
    <lineage>
        <taxon>Bacteria</taxon>
        <taxon>Pseudomonadati</taxon>
        <taxon>Pseudomonadota</taxon>
        <taxon>Gammaproteobacteria</taxon>
        <taxon>Cardiobacteriales</taxon>
        <taxon>Cardiobacteriaceae</taxon>
        <taxon>Dichelobacter</taxon>
    </lineage>
</organism>
<sequence>MLNRPKCIINYFSMLTITNARILAKTIRARSMNLSASDEKIHGADGTQNKVFKRFLSAQNHGIYTAIFLILSLICV</sequence>
<dbReference type="RefSeq" id="WP_011927977.1">
    <property type="nucleotide sequence ID" value="NC_009446.1"/>
</dbReference>